<dbReference type="Proteomes" id="UP001060085">
    <property type="component" value="Linkage Group LG02"/>
</dbReference>
<sequence>MMKGNENGPKQSENDENGTEGINKADLPPEVAKLLLTGENRFSSGKQQQPPGFRNRSFNQYPSYNPVQPIHSSSPSSSLEDFVFKYVNSVNAREKGTAHAQEESTPPKENKVQQKEVEKKKSSPLPYRPPIPFSSRVLKEKHDEKYNA</sequence>
<evidence type="ECO:0000313" key="1">
    <source>
        <dbReference type="EMBL" id="KAI5675796.1"/>
    </source>
</evidence>
<reference evidence="2" key="1">
    <citation type="journal article" date="2023" name="Nat. Plants">
        <title>Single-cell RNA sequencing provides a high-resolution roadmap for understanding the multicellular compartmentation of specialized metabolism.</title>
        <authorList>
            <person name="Sun S."/>
            <person name="Shen X."/>
            <person name="Li Y."/>
            <person name="Li Y."/>
            <person name="Wang S."/>
            <person name="Li R."/>
            <person name="Zhang H."/>
            <person name="Shen G."/>
            <person name="Guo B."/>
            <person name="Wei J."/>
            <person name="Xu J."/>
            <person name="St-Pierre B."/>
            <person name="Chen S."/>
            <person name="Sun C."/>
        </authorList>
    </citation>
    <scope>NUCLEOTIDE SEQUENCE [LARGE SCALE GENOMIC DNA]</scope>
</reference>
<comment type="caution">
    <text evidence="1">The sequence shown here is derived from an EMBL/GenBank/DDBJ whole genome shotgun (WGS) entry which is preliminary data.</text>
</comment>
<protein>
    <submittedName>
        <fullName evidence="1">Uncharacterized protein</fullName>
    </submittedName>
</protein>
<dbReference type="EMBL" id="CM044702">
    <property type="protein sequence ID" value="KAI5675796.1"/>
    <property type="molecule type" value="Genomic_DNA"/>
</dbReference>
<proteinExistence type="predicted"/>
<organism evidence="1 2">
    <name type="scientific">Catharanthus roseus</name>
    <name type="common">Madagascar periwinkle</name>
    <name type="synonym">Vinca rosea</name>
    <dbReference type="NCBI Taxonomy" id="4058"/>
    <lineage>
        <taxon>Eukaryota</taxon>
        <taxon>Viridiplantae</taxon>
        <taxon>Streptophyta</taxon>
        <taxon>Embryophyta</taxon>
        <taxon>Tracheophyta</taxon>
        <taxon>Spermatophyta</taxon>
        <taxon>Magnoliopsida</taxon>
        <taxon>eudicotyledons</taxon>
        <taxon>Gunneridae</taxon>
        <taxon>Pentapetalae</taxon>
        <taxon>asterids</taxon>
        <taxon>lamiids</taxon>
        <taxon>Gentianales</taxon>
        <taxon>Apocynaceae</taxon>
        <taxon>Rauvolfioideae</taxon>
        <taxon>Vinceae</taxon>
        <taxon>Catharanthinae</taxon>
        <taxon>Catharanthus</taxon>
    </lineage>
</organism>
<accession>A0ACC0BSZ4</accession>
<gene>
    <name evidence="1" type="ORF">M9H77_06746</name>
</gene>
<evidence type="ECO:0000313" key="2">
    <source>
        <dbReference type="Proteomes" id="UP001060085"/>
    </source>
</evidence>
<name>A0ACC0BSZ4_CATRO</name>
<keyword evidence="2" id="KW-1185">Reference proteome</keyword>